<dbReference type="STRING" id="1079859.SAMN04515674_11139"/>
<keyword evidence="2" id="KW-1185">Reference proteome</keyword>
<organism evidence="1 2">
    <name type="scientific">Pseudarcicella hirudinis</name>
    <dbReference type="NCBI Taxonomy" id="1079859"/>
    <lineage>
        <taxon>Bacteria</taxon>
        <taxon>Pseudomonadati</taxon>
        <taxon>Bacteroidota</taxon>
        <taxon>Cytophagia</taxon>
        <taxon>Cytophagales</taxon>
        <taxon>Flectobacillaceae</taxon>
        <taxon>Pseudarcicella</taxon>
    </lineage>
</organism>
<protein>
    <submittedName>
        <fullName evidence="1">Uncharacterized protein</fullName>
    </submittedName>
</protein>
<name>A0A1I5W8D5_9BACT</name>
<dbReference type="RefSeq" id="WP_092018429.1">
    <property type="nucleotide sequence ID" value="NZ_FOXH01000011.1"/>
</dbReference>
<gene>
    <name evidence="1" type="ORF">SAMN04515674_11139</name>
</gene>
<evidence type="ECO:0000313" key="2">
    <source>
        <dbReference type="Proteomes" id="UP000199306"/>
    </source>
</evidence>
<dbReference type="EMBL" id="FOXH01000011">
    <property type="protein sequence ID" value="SFQ15921.1"/>
    <property type="molecule type" value="Genomic_DNA"/>
</dbReference>
<dbReference type="Proteomes" id="UP000199306">
    <property type="component" value="Unassembled WGS sequence"/>
</dbReference>
<accession>A0A1I5W8D5</accession>
<dbReference type="OrthoDB" id="964805at2"/>
<dbReference type="AlphaFoldDB" id="A0A1I5W8D5"/>
<proteinExistence type="predicted"/>
<sequence>MENISLDLDELIGVMSGLERDRRPKKVKTLRNYIQTFFLNGNPDSDLQIVLDELERRDLIYVGINGDVIYNF</sequence>
<evidence type="ECO:0000313" key="1">
    <source>
        <dbReference type="EMBL" id="SFQ15921.1"/>
    </source>
</evidence>
<reference evidence="1 2" key="1">
    <citation type="submission" date="2016-10" db="EMBL/GenBank/DDBJ databases">
        <authorList>
            <person name="de Groot N.N."/>
        </authorList>
    </citation>
    <scope>NUCLEOTIDE SEQUENCE [LARGE SCALE GENOMIC DNA]</scope>
    <source>
        <strain evidence="2">E92,LMG 26720,CCM 7988</strain>
    </source>
</reference>